<dbReference type="SMART" id="SM00248">
    <property type="entry name" value="ANK"/>
    <property type="match status" value="1"/>
</dbReference>
<gene>
    <name evidence="2" type="ORF">TSOC_010785</name>
</gene>
<name>A0A2J7ZSA9_9CHLO</name>
<evidence type="ECO:0000313" key="2">
    <source>
        <dbReference type="EMBL" id="PNH03156.1"/>
    </source>
</evidence>
<keyword evidence="3" id="KW-1185">Reference proteome</keyword>
<dbReference type="PROSITE" id="PS50088">
    <property type="entry name" value="ANK_REPEAT"/>
    <property type="match status" value="1"/>
</dbReference>
<dbReference type="Proteomes" id="UP000236333">
    <property type="component" value="Unassembled WGS sequence"/>
</dbReference>
<dbReference type="SUPFAM" id="SSF48403">
    <property type="entry name" value="Ankyrin repeat"/>
    <property type="match status" value="1"/>
</dbReference>
<evidence type="ECO:0000313" key="3">
    <source>
        <dbReference type="Proteomes" id="UP000236333"/>
    </source>
</evidence>
<accession>A0A2J7ZSA9</accession>
<dbReference type="EMBL" id="PGGS01000541">
    <property type="protein sequence ID" value="PNH03156.1"/>
    <property type="molecule type" value="Genomic_DNA"/>
</dbReference>
<sequence>MGAEGAGVGGGGAEKSLPSRNWAVLQSAVSNLDDAAESHAQPDAAAFKAARVSNIAIAFIAAQKGGGARHGARRLAGTRGPKVQVQEVDDVYADRSLLCLTKSNPFRRLAIRLASHRYYEAFTLARERQWAGCTALHYASQGGHTEAVAVLVRAGADVAAKDN</sequence>
<dbReference type="Gene3D" id="1.25.40.20">
    <property type="entry name" value="Ankyrin repeat-containing domain"/>
    <property type="match status" value="1"/>
</dbReference>
<dbReference type="Pfam" id="PF00023">
    <property type="entry name" value="Ank"/>
    <property type="match status" value="1"/>
</dbReference>
<proteinExistence type="predicted"/>
<protein>
    <submittedName>
        <fullName evidence="2">Uncharacterized protein</fullName>
    </submittedName>
</protein>
<evidence type="ECO:0000256" key="1">
    <source>
        <dbReference type="PROSITE-ProRule" id="PRU00023"/>
    </source>
</evidence>
<dbReference type="OrthoDB" id="3065869at2759"/>
<dbReference type="InterPro" id="IPR036770">
    <property type="entry name" value="Ankyrin_rpt-contain_sf"/>
</dbReference>
<comment type="caution">
    <text evidence="2">The sequence shown here is derived from an EMBL/GenBank/DDBJ whole genome shotgun (WGS) entry which is preliminary data.</text>
</comment>
<feature type="non-terminal residue" evidence="2">
    <location>
        <position position="163"/>
    </location>
</feature>
<dbReference type="InterPro" id="IPR002110">
    <property type="entry name" value="Ankyrin_rpt"/>
</dbReference>
<reference evidence="2 3" key="1">
    <citation type="journal article" date="2017" name="Mol. Biol. Evol.">
        <title>The 4-celled Tetrabaena socialis nuclear genome reveals the essential components for genetic control of cell number at the origin of multicellularity in the volvocine lineage.</title>
        <authorList>
            <person name="Featherston J."/>
            <person name="Arakaki Y."/>
            <person name="Hanschen E.R."/>
            <person name="Ferris P.J."/>
            <person name="Michod R.E."/>
            <person name="Olson B.J.S.C."/>
            <person name="Nozaki H."/>
            <person name="Durand P.M."/>
        </authorList>
    </citation>
    <scope>NUCLEOTIDE SEQUENCE [LARGE SCALE GENOMIC DNA]</scope>
    <source>
        <strain evidence="2 3">NIES-571</strain>
    </source>
</reference>
<feature type="repeat" description="ANK" evidence="1">
    <location>
        <begin position="131"/>
        <end position="163"/>
    </location>
</feature>
<keyword evidence="1" id="KW-0040">ANK repeat</keyword>
<dbReference type="PROSITE" id="PS50297">
    <property type="entry name" value="ANK_REP_REGION"/>
    <property type="match status" value="1"/>
</dbReference>
<dbReference type="AlphaFoldDB" id="A0A2J7ZSA9"/>
<organism evidence="2 3">
    <name type="scientific">Tetrabaena socialis</name>
    <dbReference type="NCBI Taxonomy" id="47790"/>
    <lineage>
        <taxon>Eukaryota</taxon>
        <taxon>Viridiplantae</taxon>
        <taxon>Chlorophyta</taxon>
        <taxon>core chlorophytes</taxon>
        <taxon>Chlorophyceae</taxon>
        <taxon>CS clade</taxon>
        <taxon>Chlamydomonadales</taxon>
        <taxon>Tetrabaenaceae</taxon>
        <taxon>Tetrabaena</taxon>
    </lineage>
</organism>